<evidence type="ECO:0000256" key="4">
    <source>
        <dbReference type="SAM" id="MobiDB-lite"/>
    </source>
</evidence>
<keyword evidence="2" id="KW-0863">Zinc-finger</keyword>
<organism evidence="7">
    <name type="scientific">Minutocellus polymorphus</name>
    <dbReference type="NCBI Taxonomy" id="265543"/>
    <lineage>
        <taxon>Eukaryota</taxon>
        <taxon>Sar</taxon>
        <taxon>Stramenopiles</taxon>
        <taxon>Ochrophyta</taxon>
        <taxon>Bacillariophyta</taxon>
        <taxon>Mediophyceae</taxon>
        <taxon>Cymatosirophycidae</taxon>
        <taxon>Cymatosirales</taxon>
        <taxon>Cymatosiraceae</taxon>
        <taxon>Minutocellus</taxon>
    </lineage>
</organism>
<dbReference type="EMBL" id="HBEJ01003563">
    <property type="protein sequence ID" value="CAD8362746.1"/>
    <property type="molecule type" value="Transcribed_RNA"/>
</dbReference>
<dbReference type="EMBL" id="HBEJ01003564">
    <property type="protein sequence ID" value="CAD8362748.1"/>
    <property type="molecule type" value="Transcribed_RNA"/>
</dbReference>
<keyword evidence="1" id="KW-0479">Metal-binding</keyword>
<evidence type="ECO:0000313" key="7">
    <source>
        <dbReference type="EMBL" id="CAD8362748.1"/>
    </source>
</evidence>
<feature type="compositionally biased region" description="Basic residues" evidence="4">
    <location>
        <begin position="123"/>
        <end position="132"/>
    </location>
</feature>
<dbReference type="SMART" id="SM00259">
    <property type="entry name" value="ZnF_A20"/>
    <property type="match status" value="1"/>
</dbReference>
<reference evidence="7" key="1">
    <citation type="submission" date="2021-01" db="EMBL/GenBank/DDBJ databases">
        <authorList>
            <person name="Corre E."/>
            <person name="Pelletier E."/>
            <person name="Niang G."/>
            <person name="Scheremetjew M."/>
            <person name="Finn R."/>
            <person name="Kale V."/>
            <person name="Holt S."/>
            <person name="Cochrane G."/>
            <person name="Meng A."/>
            <person name="Brown T."/>
            <person name="Cohen L."/>
        </authorList>
    </citation>
    <scope>NUCLEOTIDE SEQUENCE</scope>
    <source>
        <strain evidence="7">CCMP3303</strain>
    </source>
</reference>
<feature type="compositionally biased region" description="Low complexity" evidence="4">
    <location>
        <begin position="46"/>
        <end position="90"/>
    </location>
</feature>
<feature type="region of interest" description="Disordered" evidence="4">
    <location>
        <begin position="43"/>
        <end position="176"/>
    </location>
</feature>
<gene>
    <name evidence="6" type="ORF">MPOL1434_LOCUS2084</name>
    <name evidence="7" type="ORF">MPOL1434_LOCUS2085</name>
</gene>
<dbReference type="AlphaFoldDB" id="A0A6U0ISL7"/>
<dbReference type="GO" id="GO:0008270">
    <property type="term" value="F:zinc ion binding"/>
    <property type="evidence" value="ECO:0007669"/>
    <property type="project" value="UniProtKB-KW"/>
</dbReference>
<dbReference type="InterPro" id="IPR002653">
    <property type="entry name" value="Znf_A20"/>
</dbReference>
<dbReference type="Gene3D" id="1.20.5.4770">
    <property type="match status" value="1"/>
</dbReference>
<proteinExistence type="predicted"/>
<name>A0A6U0ISL7_9STRA</name>
<feature type="compositionally biased region" description="Basic and acidic residues" evidence="4">
    <location>
        <begin position="104"/>
        <end position="122"/>
    </location>
</feature>
<dbReference type="PROSITE" id="PS51036">
    <property type="entry name" value="ZF_A20"/>
    <property type="match status" value="1"/>
</dbReference>
<keyword evidence="3" id="KW-0862">Zinc</keyword>
<evidence type="ECO:0000256" key="1">
    <source>
        <dbReference type="ARBA" id="ARBA00022723"/>
    </source>
</evidence>
<evidence type="ECO:0000256" key="2">
    <source>
        <dbReference type="ARBA" id="ARBA00022771"/>
    </source>
</evidence>
<feature type="domain" description="A20-type" evidence="5">
    <location>
        <begin position="10"/>
        <end position="44"/>
    </location>
</feature>
<evidence type="ECO:0000256" key="3">
    <source>
        <dbReference type="ARBA" id="ARBA00022833"/>
    </source>
</evidence>
<sequence length="176" mass="17863">MEDDTTAQPTSTPTPCKMGCGFFGSNATGDCCSKCYKDLQAREGGNATSKTNSNTTTISSPVAAAPAPAVSAAPAVMSPAPSPAPAAAAPTPAPAEPAPMDVDEAPKAVEEATAAKKAEEAPKKKKKKKKASYKNMMAGMLTGSPDAAASESKDKAQEDKIRQVTGGGQFSKIDKI</sequence>
<dbReference type="Pfam" id="PF01754">
    <property type="entry name" value="zf-A20"/>
    <property type="match status" value="1"/>
</dbReference>
<accession>A0A6U0ISL7</accession>
<evidence type="ECO:0000313" key="6">
    <source>
        <dbReference type="EMBL" id="CAD8362746.1"/>
    </source>
</evidence>
<evidence type="ECO:0000259" key="5">
    <source>
        <dbReference type="PROSITE" id="PS51036"/>
    </source>
</evidence>
<dbReference type="GO" id="GO:0003677">
    <property type="term" value="F:DNA binding"/>
    <property type="evidence" value="ECO:0007669"/>
    <property type="project" value="InterPro"/>
</dbReference>
<protein>
    <recommendedName>
        <fullName evidence="5">A20-type domain-containing protein</fullName>
    </recommendedName>
</protein>
<feature type="compositionally biased region" description="Basic and acidic residues" evidence="4">
    <location>
        <begin position="151"/>
        <end position="162"/>
    </location>
</feature>
<dbReference type="SUPFAM" id="SSF57716">
    <property type="entry name" value="Glucocorticoid receptor-like (DNA-binding domain)"/>
    <property type="match status" value="1"/>
</dbReference>